<evidence type="ECO:0000256" key="1">
    <source>
        <dbReference type="SAM" id="MobiDB-lite"/>
    </source>
</evidence>
<evidence type="ECO:0000313" key="2">
    <source>
        <dbReference type="EMBL" id="MEQ2170735.1"/>
    </source>
</evidence>
<evidence type="ECO:0000313" key="3">
    <source>
        <dbReference type="Proteomes" id="UP001476798"/>
    </source>
</evidence>
<comment type="caution">
    <text evidence="2">The sequence shown here is derived from an EMBL/GenBank/DDBJ whole genome shotgun (WGS) entry which is preliminary data.</text>
</comment>
<protein>
    <submittedName>
        <fullName evidence="2">Uncharacterized protein</fullName>
    </submittedName>
</protein>
<dbReference type="EMBL" id="JAHRIO010040111">
    <property type="protein sequence ID" value="MEQ2170735.1"/>
    <property type="molecule type" value="Genomic_DNA"/>
</dbReference>
<accession>A0ABV0NH46</accession>
<name>A0ABV0NH46_9TELE</name>
<organism evidence="2 3">
    <name type="scientific">Goodea atripinnis</name>
    <dbReference type="NCBI Taxonomy" id="208336"/>
    <lineage>
        <taxon>Eukaryota</taxon>
        <taxon>Metazoa</taxon>
        <taxon>Chordata</taxon>
        <taxon>Craniata</taxon>
        <taxon>Vertebrata</taxon>
        <taxon>Euteleostomi</taxon>
        <taxon>Actinopterygii</taxon>
        <taxon>Neopterygii</taxon>
        <taxon>Teleostei</taxon>
        <taxon>Neoteleostei</taxon>
        <taxon>Acanthomorphata</taxon>
        <taxon>Ovalentaria</taxon>
        <taxon>Atherinomorphae</taxon>
        <taxon>Cyprinodontiformes</taxon>
        <taxon>Goodeidae</taxon>
        <taxon>Goodea</taxon>
    </lineage>
</organism>
<reference evidence="2 3" key="1">
    <citation type="submission" date="2021-06" db="EMBL/GenBank/DDBJ databases">
        <authorList>
            <person name="Palmer J.M."/>
        </authorList>
    </citation>
    <scope>NUCLEOTIDE SEQUENCE [LARGE SCALE GENOMIC DNA]</scope>
    <source>
        <strain evidence="2 3">GA_2019</strain>
        <tissue evidence="2">Muscle</tissue>
    </source>
</reference>
<gene>
    <name evidence="2" type="ORF">GOODEAATRI_003402</name>
</gene>
<keyword evidence="3" id="KW-1185">Reference proteome</keyword>
<dbReference type="Proteomes" id="UP001476798">
    <property type="component" value="Unassembled WGS sequence"/>
</dbReference>
<sequence length="157" mass="17832">MHKLLQKRLYLAVYLMVLRQGVSHLRLQLGRLILAQFALNVGAYRPRSQLLLSRLAVPRSSRVGESAPVMIHEIPEPFGSSAIRCTEKVPVQSQQQFYTLTQLVPPYKSDLSLQPESEWNRRHSKPPPHLGGCQPTILTTPVFNQYPGEPRSSCLRH</sequence>
<proteinExistence type="predicted"/>
<feature type="region of interest" description="Disordered" evidence="1">
    <location>
        <begin position="115"/>
        <end position="136"/>
    </location>
</feature>